<evidence type="ECO:0000313" key="5">
    <source>
        <dbReference type="EMBL" id="KAA0151652.1"/>
    </source>
</evidence>
<dbReference type="GO" id="GO:0003735">
    <property type="term" value="F:structural constituent of ribosome"/>
    <property type="evidence" value="ECO:0007669"/>
    <property type="project" value="InterPro"/>
</dbReference>
<dbReference type="Gene3D" id="3.30.1740.20">
    <property type="entry name" value="Ribosomal protein S26e"/>
    <property type="match status" value="1"/>
</dbReference>
<dbReference type="PANTHER" id="PTHR12538:SF0">
    <property type="entry name" value="40S RIBOSOMAL PROTEIN S26"/>
    <property type="match status" value="1"/>
</dbReference>
<organism evidence="5 6">
    <name type="scientific">Cafeteria roenbergensis</name>
    <name type="common">Marine flagellate</name>
    <dbReference type="NCBI Taxonomy" id="33653"/>
    <lineage>
        <taxon>Eukaryota</taxon>
        <taxon>Sar</taxon>
        <taxon>Stramenopiles</taxon>
        <taxon>Bigyra</taxon>
        <taxon>Opalozoa</taxon>
        <taxon>Bicosoecida</taxon>
        <taxon>Cafeteriaceae</taxon>
        <taxon>Cafeteria</taxon>
    </lineage>
</organism>
<evidence type="ECO:0000313" key="6">
    <source>
        <dbReference type="Proteomes" id="UP000324907"/>
    </source>
</evidence>
<evidence type="ECO:0000256" key="4">
    <source>
        <dbReference type="SAM" id="MobiDB-lite"/>
    </source>
</evidence>
<dbReference type="GO" id="GO:0006412">
    <property type="term" value="P:translation"/>
    <property type="evidence" value="ECO:0007669"/>
    <property type="project" value="InterPro"/>
</dbReference>
<dbReference type="InterPro" id="IPR000892">
    <property type="entry name" value="Ribosomal_eS26"/>
</dbReference>
<evidence type="ECO:0000256" key="2">
    <source>
        <dbReference type="ARBA" id="ARBA00022980"/>
    </source>
</evidence>
<dbReference type="Proteomes" id="UP000324907">
    <property type="component" value="Unassembled WGS sequence"/>
</dbReference>
<dbReference type="SUPFAM" id="SSF53448">
    <property type="entry name" value="Nucleotide-diphospho-sugar transferases"/>
    <property type="match status" value="1"/>
</dbReference>
<dbReference type="AlphaFoldDB" id="A0A5A8CF71"/>
<evidence type="ECO:0000256" key="3">
    <source>
        <dbReference type="ARBA" id="ARBA00023274"/>
    </source>
</evidence>
<comment type="similarity">
    <text evidence="1">Belongs to the eukaryotic ribosomal protein eS26 family.</text>
</comment>
<dbReference type="EMBL" id="VLTL01000216">
    <property type="protein sequence ID" value="KAA0151652.1"/>
    <property type="molecule type" value="Genomic_DNA"/>
</dbReference>
<keyword evidence="2" id="KW-0689">Ribosomal protein</keyword>
<dbReference type="GO" id="GO:0003729">
    <property type="term" value="F:mRNA binding"/>
    <property type="evidence" value="ECO:0007669"/>
    <property type="project" value="TreeGrafter"/>
</dbReference>
<name>A0A5A8CF71_CAFRO</name>
<dbReference type="InterPro" id="IPR038551">
    <property type="entry name" value="Ribosomal_eS26_sf"/>
</dbReference>
<sequence>MAAGDEAGLTSLALMQSLRDVGTRVPRLVVLLMQGGTGSADCHAAGSECIGSNAAHIVSQDILDAFARLGVETRVMEPLPTTEFTKQVAGGSRSFWGMAFNKLRIFGMTEFRKLLWFDSDTIMLRNVDHLLVQPEFTAAFTNDCNNRNAAYKISGGFWVVEPSDARMNEILELTRTGKLAPEQEWRLGDMEIVLFLFAKFSRASRQDGFWPASYDLRQGRVPGVELYDPRYAPGGERAAEHAGPLPEQVAAARAEGKSPWFPLDVRYDYLVQECAHLTDRFLGLPRDSAAELGLADAEEGRPWGRGADALAAAGLPVQRVSAEQRAGWRPYRTPTGYEDGFISLHFSCMGPPVDKPPRLGSEEGFVNGLKQVPPCVRQSMMLWYSKLLRAMNGSRRFSGGVGPAATSVVDLTLGQPAWARDARLTPALPADLQLSMPKKRRNGGRSRKGRGKTRQVDCVHCMCKPPKDKAVHRFNIRNIVDSGAMNDLRAACAIENYVVPKLYAKSYYCISCAVHSRIVRVRNREARRNRDPPVRFRRRPEGERKEGAGDRRGPRKAGEGAAAGAAAAGAAATDAAPAAVPAAAE</sequence>
<dbReference type="Gene3D" id="3.90.550.10">
    <property type="entry name" value="Spore Coat Polysaccharide Biosynthesis Protein SpsA, Chain A"/>
    <property type="match status" value="1"/>
</dbReference>
<keyword evidence="3" id="KW-0687">Ribonucleoprotein</keyword>
<gene>
    <name evidence="5" type="ORF">FNF28_07117</name>
</gene>
<dbReference type="PANTHER" id="PTHR12538">
    <property type="entry name" value="40S RIBOSOMAL PROTEIN S26"/>
    <property type="match status" value="1"/>
</dbReference>
<accession>A0A5A8CF71</accession>
<evidence type="ECO:0008006" key="7">
    <source>
        <dbReference type="Google" id="ProtNLM"/>
    </source>
</evidence>
<dbReference type="GO" id="GO:0022627">
    <property type="term" value="C:cytosolic small ribosomal subunit"/>
    <property type="evidence" value="ECO:0007669"/>
    <property type="project" value="TreeGrafter"/>
</dbReference>
<dbReference type="InterPro" id="IPR029044">
    <property type="entry name" value="Nucleotide-diphossugar_trans"/>
</dbReference>
<reference evidence="5 6" key="1">
    <citation type="submission" date="2019-07" db="EMBL/GenBank/DDBJ databases">
        <title>Genomes of Cafeteria roenbergensis.</title>
        <authorList>
            <person name="Fischer M.G."/>
            <person name="Hackl T."/>
            <person name="Roman M."/>
        </authorList>
    </citation>
    <scope>NUCLEOTIDE SEQUENCE [LARGE SCALE GENOMIC DNA]</scope>
    <source>
        <strain evidence="5 6">RCC970-E3</strain>
    </source>
</reference>
<feature type="compositionally biased region" description="Basic and acidic residues" evidence="4">
    <location>
        <begin position="527"/>
        <end position="558"/>
    </location>
</feature>
<comment type="caution">
    <text evidence="5">The sequence shown here is derived from an EMBL/GenBank/DDBJ whole genome shotgun (WGS) entry which is preliminary data.</text>
</comment>
<feature type="compositionally biased region" description="Basic residues" evidence="4">
    <location>
        <begin position="437"/>
        <end position="453"/>
    </location>
</feature>
<proteinExistence type="inferred from homology"/>
<evidence type="ECO:0000256" key="1">
    <source>
        <dbReference type="ARBA" id="ARBA00008596"/>
    </source>
</evidence>
<dbReference type="Pfam" id="PF01283">
    <property type="entry name" value="Ribosomal_S26e"/>
    <property type="match status" value="1"/>
</dbReference>
<feature type="region of interest" description="Disordered" evidence="4">
    <location>
        <begin position="527"/>
        <end position="564"/>
    </location>
</feature>
<feature type="region of interest" description="Disordered" evidence="4">
    <location>
        <begin position="433"/>
        <end position="453"/>
    </location>
</feature>
<protein>
    <recommendedName>
        <fullName evidence="7">40S ribosomal protein S26</fullName>
    </recommendedName>
</protein>